<evidence type="ECO:0000313" key="2">
    <source>
        <dbReference type="Proteomes" id="UP000886501"/>
    </source>
</evidence>
<organism evidence="1 2">
    <name type="scientific">Thelephora ganbajun</name>
    <name type="common">Ganba fungus</name>
    <dbReference type="NCBI Taxonomy" id="370292"/>
    <lineage>
        <taxon>Eukaryota</taxon>
        <taxon>Fungi</taxon>
        <taxon>Dikarya</taxon>
        <taxon>Basidiomycota</taxon>
        <taxon>Agaricomycotina</taxon>
        <taxon>Agaricomycetes</taxon>
        <taxon>Thelephorales</taxon>
        <taxon>Thelephoraceae</taxon>
        <taxon>Thelephora</taxon>
    </lineage>
</organism>
<name>A0ACB6ZQS5_THEGA</name>
<evidence type="ECO:0000313" key="1">
    <source>
        <dbReference type="EMBL" id="KAF9651992.1"/>
    </source>
</evidence>
<sequence>MPIRPEKYLAALATTVPRLDPEPLNTCLGNQPPPSLPMAESNPAPQQTTASQRPVSLVVRNTRKPRTKSLHTFIPRSNHYLLARSLIENDKPSNPPASQRKPRGPHKTAPSQFCREVPPPNYVISDFIWEFSQPDLDLQIHDVFAALKTYDPQTFSELIAGLE</sequence>
<dbReference type="EMBL" id="MU117971">
    <property type="protein sequence ID" value="KAF9651992.1"/>
    <property type="molecule type" value="Genomic_DNA"/>
</dbReference>
<keyword evidence="2" id="KW-1185">Reference proteome</keyword>
<comment type="caution">
    <text evidence="1">The sequence shown here is derived from an EMBL/GenBank/DDBJ whole genome shotgun (WGS) entry which is preliminary data.</text>
</comment>
<proteinExistence type="predicted"/>
<dbReference type="Proteomes" id="UP000886501">
    <property type="component" value="Unassembled WGS sequence"/>
</dbReference>
<reference evidence="1" key="1">
    <citation type="submission" date="2019-10" db="EMBL/GenBank/DDBJ databases">
        <authorList>
            <consortium name="DOE Joint Genome Institute"/>
            <person name="Kuo A."/>
            <person name="Miyauchi S."/>
            <person name="Kiss E."/>
            <person name="Drula E."/>
            <person name="Kohler A."/>
            <person name="Sanchez-Garcia M."/>
            <person name="Andreopoulos B."/>
            <person name="Barry K.W."/>
            <person name="Bonito G."/>
            <person name="Buee M."/>
            <person name="Carver A."/>
            <person name="Chen C."/>
            <person name="Cichocki N."/>
            <person name="Clum A."/>
            <person name="Culley D."/>
            <person name="Crous P.W."/>
            <person name="Fauchery L."/>
            <person name="Girlanda M."/>
            <person name="Hayes R."/>
            <person name="Keri Z."/>
            <person name="Labutti K."/>
            <person name="Lipzen A."/>
            <person name="Lombard V."/>
            <person name="Magnuson J."/>
            <person name="Maillard F."/>
            <person name="Morin E."/>
            <person name="Murat C."/>
            <person name="Nolan M."/>
            <person name="Ohm R."/>
            <person name="Pangilinan J."/>
            <person name="Pereira M."/>
            <person name="Perotto S."/>
            <person name="Peter M."/>
            <person name="Riley R."/>
            <person name="Sitrit Y."/>
            <person name="Stielow B."/>
            <person name="Szollosi G."/>
            <person name="Zifcakova L."/>
            <person name="Stursova M."/>
            <person name="Spatafora J.W."/>
            <person name="Tedersoo L."/>
            <person name="Vaario L.-M."/>
            <person name="Yamada A."/>
            <person name="Yan M."/>
            <person name="Wang P."/>
            <person name="Xu J."/>
            <person name="Bruns T."/>
            <person name="Baldrian P."/>
            <person name="Vilgalys R."/>
            <person name="Henrissat B."/>
            <person name="Grigoriev I.V."/>
            <person name="Hibbett D."/>
            <person name="Nagy L.G."/>
            <person name="Martin F.M."/>
        </authorList>
    </citation>
    <scope>NUCLEOTIDE SEQUENCE</scope>
    <source>
        <strain evidence="1">P2</strain>
    </source>
</reference>
<protein>
    <submittedName>
        <fullName evidence="1">Uncharacterized protein</fullName>
    </submittedName>
</protein>
<gene>
    <name evidence="1" type="ORF">BDM02DRAFT_3183989</name>
</gene>
<reference evidence="1" key="2">
    <citation type="journal article" date="2020" name="Nat. Commun.">
        <title>Large-scale genome sequencing of mycorrhizal fungi provides insights into the early evolution of symbiotic traits.</title>
        <authorList>
            <person name="Miyauchi S."/>
            <person name="Kiss E."/>
            <person name="Kuo A."/>
            <person name="Drula E."/>
            <person name="Kohler A."/>
            <person name="Sanchez-Garcia M."/>
            <person name="Morin E."/>
            <person name="Andreopoulos B."/>
            <person name="Barry K.W."/>
            <person name="Bonito G."/>
            <person name="Buee M."/>
            <person name="Carver A."/>
            <person name="Chen C."/>
            <person name="Cichocki N."/>
            <person name="Clum A."/>
            <person name="Culley D."/>
            <person name="Crous P.W."/>
            <person name="Fauchery L."/>
            <person name="Girlanda M."/>
            <person name="Hayes R.D."/>
            <person name="Keri Z."/>
            <person name="LaButti K."/>
            <person name="Lipzen A."/>
            <person name="Lombard V."/>
            <person name="Magnuson J."/>
            <person name="Maillard F."/>
            <person name="Murat C."/>
            <person name="Nolan M."/>
            <person name="Ohm R.A."/>
            <person name="Pangilinan J."/>
            <person name="Pereira M.F."/>
            <person name="Perotto S."/>
            <person name="Peter M."/>
            <person name="Pfister S."/>
            <person name="Riley R."/>
            <person name="Sitrit Y."/>
            <person name="Stielow J.B."/>
            <person name="Szollosi G."/>
            <person name="Zifcakova L."/>
            <person name="Stursova M."/>
            <person name="Spatafora J.W."/>
            <person name="Tedersoo L."/>
            <person name="Vaario L.M."/>
            <person name="Yamada A."/>
            <person name="Yan M."/>
            <person name="Wang P."/>
            <person name="Xu J."/>
            <person name="Bruns T."/>
            <person name="Baldrian P."/>
            <person name="Vilgalys R."/>
            <person name="Dunand C."/>
            <person name="Henrissat B."/>
            <person name="Grigoriev I.V."/>
            <person name="Hibbett D."/>
            <person name="Nagy L.G."/>
            <person name="Martin F.M."/>
        </authorList>
    </citation>
    <scope>NUCLEOTIDE SEQUENCE</scope>
    <source>
        <strain evidence="1">P2</strain>
    </source>
</reference>
<accession>A0ACB6ZQS5</accession>